<evidence type="ECO:0000256" key="1">
    <source>
        <dbReference type="ARBA" id="ARBA00010618"/>
    </source>
</evidence>
<dbReference type="HAMAP" id="MF_01326_B">
    <property type="entry name" value="Ribosomal_uL24_B"/>
    <property type="match status" value="1"/>
</dbReference>
<dbReference type="NCBIfam" id="TIGR01079">
    <property type="entry name" value="rplX_bact"/>
    <property type="match status" value="1"/>
</dbReference>
<comment type="caution">
    <text evidence="7">The sequence shown here is derived from an EMBL/GenBank/DDBJ whole genome shotgun (WGS) entry which is preliminary data.</text>
</comment>
<dbReference type="SUPFAM" id="SSF50104">
    <property type="entry name" value="Translation proteins SH3-like domain"/>
    <property type="match status" value="1"/>
</dbReference>
<dbReference type="InterPro" id="IPR041988">
    <property type="entry name" value="Ribosomal_uL24_KOW"/>
</dbReference>
<keyword evidence="5" id="KW-0699">rRNA-binding</keyword>
<dbReference type="GO" id="GO:0006412">
    <property type="term" value="P:translation"/>
    <property type="evidence" value="ECO:0007669"/>
    <property type="project" value="UniProtKB-UniRule"/>
</dbReference>
<dbReference type="Gene3D" id="2.30.30.30">
    <property type="match status" value="1"/>
</dbReference>
<keyword evidence="2 5" id="KW-0689">Ribosomal protein</keyword>
<feature type="domain" description="Large ribosomal subunit protein uL24 C-terminal" evidence="6">
    <location>
        <begin position="42"/>
        <end position="102"/>
    </location>
</feature>
<gene>
    <name evidence="5 7" type="primary">rplX</name>
    <name evidence="7" type="ORF">ENJ78_00920</name>
</gene>
<dbReference type="GO" id="GO:0019843">
    <property type="term" value="F:rRNA binding"/>
    <property type="evidence" value="ECO:0007669"/>
    <property type="project" value="UniProtKB-UniRule"/>
</dbReference>
<dbReference type="EMBL" id="DRNS01000069">
    <property type="protein sequence ID" value="HHH14253.1"/>
    <property type="molecule type" value="Genomic_DNA"/>
</dbReference>
<comment type="similarity">
    <text evidence="1 5">Belongs to the universal ribosomal protein uL24 family.</text>
</comment>
<dbReference type="GO" id="GO:0005840">
    <property type="term" value="C:ribosome"/>
    <property type="evidence" value="ECO:0007669"/>
    <property type="project" value="UniProtKB-KW"/>
</dbReference>
<comment type="function">
    <text evidence="5">One of two assembly initiator proteins, it binds directly to the 5'-end of the 23S rRNA, where it nucleates assembly of the 50S subunit.</text>
</comment>
<sequence length="102" mass="11485">MIMKLRTKDKVKVITGKYKGIVSEIEKVLPKAKKVVVKNVGIKIKHVKSREGVQGGRLKVIRPIHISNVMLVCPHCGKPTRVGFKVGKTKKSRICRKCKKEI</sequence>
<comment type="function">
    <text evidence="5">One of the proteins that surrounds the polypeptide exit tunnel on the outside of the subunit.</text>
</comment>
<dbReference type="InterPro" id="IPR003256">
    <property type="entry name" value="Ribosomal_uL24"/>
</dbReference>
<comment type="subunit">
    <text evidence="5">Part of the 50S ribosomal subunit.</text>
</comment>
<evidence type="ECO:0000256" key="2">
    <source>
        <dbReference type="ARBA" id="ARBA00022980"/>
    </source>
</evidence>
<proteinExistence type="inferred from homology"/>
<protein>
    <recommendedName>
        <fullName evidence="4 5">Large ribosomal subunit protein uL24</fullName>
    </recommendedName>
</protein>
<dbReference type="Pfam" id="PF17136">
    <property type="entry name" value="ribosomal_L24"/>
    <property type="match status" value="1"/>
</dbReference>
<organism evidence="7">
    <name type="scientific">candidate division WWE3 bacterium</name>
    <dbReference type="NCBI Taxonomy" id="2053526"/>
    <lineage>
        <taxon>Bacteria</taxon>
        <taxon>Katanobacteria</taxon>
    </lineage>
</organism>
<evidence type="ECO:0000313" key="7">
    <source>
        <dbReference type="EMBL" id="HHH14253.1"/>
    </source>
</evidence>
<dbReference type="PANTHER" id="PTHR12903">
    <property type="entry name" value="MITOCHONDRIAL RIBOSOMAL PROTEIN L24"/>
    <property type="match status" value="1"/>
</dbReference>
<dbReference type="GO" id="GO:0003735">
    <property type="term" value="F:structural constituent of ribosome"/>
    <property type="evidence" value="ECO:0007669"/>
    <property type="project" value="InterPro"/>
</dbReference>
<evidence type="ECO:0000256" key="3">
    <source>
        <dbReference type="ARBA" id="ARBA00023274"/>
    </source>
</evidence>
<accession>A0A7V5MIN0</accession>
<dbReference type="InterPro" id="IPR014722">
    <property type="entry name" value="Rib_uL2_dom2"/>
</dbReference>
<keyword evidence="5" id="KW-0694">RNA-binding</keyword>
<name>A0A7V5MIN0_UNCKA</name>
<dbReference type="GO" id="GO:1990904">
    <property type="term" value="C:ribonucleoprotein complex"/>
    <property type="evidence" value="ECO:0007669"/>
    <property type="project" value="UniProtKB-KW"/>
</dbReference>
<keyword evidence="3 5" id="KW-0687">Ribonucleoprotein</keyword>
<dbReference type="InterPro" id="IPR008991">
    <property type="entry name" value="Translation_prot_SH3-like_sf"/>
</dbReference>
<dbReference type="CDD" id="cd06089">
    <property type="entry name" value="KOW_RPL26"/>
    <property type="match status" value="1"/>
</dbReference>
<evidence type="ECO:0000259" key="6">
    <source>
        <dbReference type="Pfam" id="PF17136"/>
    </source>
</evidence>
<dbReference type="AlphaFoldDB" id="A0A7V5MIN0"/>
<reference evidence="7" key="1">
    <citation type="journal article" date="2020" name="mSystems">
        <title>Genome- and Community-Level Interaction Insights into Carbon Utilization and Element Cycling Functions of Hydrothermarchaeota in Hydrothermal Sediment.</title>
        <authorList>
            <person name="Zhou Z."/>
            <person name="Liu Y."/>
            <person name="Xu W."/>
            <person name="Pan J."/>
            <person name="Luo Z.H."/>
            <person name="Li M."/>
        </authorList>
    </citation>
    <scope>NUCLEOTIDE SEQUENCE [LARGE SCALE GENOMIC DNA]</scope>
    <source>
        <strain evidence="7">HyVt-517</strain>
    </source>
</reference>
<dbReference type="InterPro" id="IPR057264">
    <property type="entry name" value="Ribosomal_uL24_C"/>
</dbReference>
<dbReference type="Proteomes" id="UP000886106">
    <property type="component" value="Unassembled WGS sequence"/>
</dbReference>
<evidence type="ECO:0000256" key="4">
    <source>
        <dbReference type="ARBA" id="ARBA00035206"/>
    </source>
</evidence>
<evidence type="ECO:0000256" key="5">
    <source>
        <dbReference type="HAMAP-Rule" id="MF_01326"/>
    </source>
</evidence>